<sequence>MESTSFIKFSLMSLISIIALMTEMHGYKACLETERTALLELKSFFVSVSDIGYDHEILRSWGGDDEGMSSDCCDDWEGVKCSATTRRVMQLSLNKTTKFNDSNYNLFYGGPSASLLNMSLFYPFEELQNLDLSGNRFEGLYENKTYDSFGSLKQLKILNLGDNRFNDSILRYLNTLTSLTTLILRFNNIEGSRTKQGLANLRFLQVLDLHWNKINSGSLTRLGLVNLTNLKTLDLSDCRITTLQGLPNLRCLRVLDLSWNSDLTSGSLTTPGFANLTNLKILDLSGCGITTLQGLTKLKNLEALDLSYNNISGSSESQGVCELKNLSEFILRGINIKGHLPDCLKNLSHLKVLDISYNQLSGTLPSAITTLTSLEYLALLDNNFEGTFLLNSLANHSKLEVLLLSSRTNMLSVKTENFLPTFQLKVLGLPNYNLKVIPSFLLHQYDLKLLDLSGNNLVGDFPTWVLRNNTKLEALFLTNNSFTGNLQLPKTKHDFLHHLDVSNNNLTGKLPEDMGIILQKLLYIDMSDNRFEGYLPSSIGEMKALIFLRLPKNNFSGELPAPLLTGCISLGLLDLSGNNFYGQIFPKYMNLTQLEFLYLENNKFSGKIEEGLSNSNELNELDISNNLLSGHIPHWIGNFSSDLKVLLMSKMFLKGNIPAQLLNHGSLNLLSVSENCLSGPMTSSFNLSSLEHLYLQMNSLSGPIPIALFRSSNLITLDLRDNRFSGVIPHQISESLTLRFLLLRGNYLEGQIPNQLCQLRRLGVLDLSHNRISGSIPSCLTIMLLWVAGNVYLHEPYLQFFSAIFVGSIGTYYNSTFHFGHYGNGVYSIFPQLVKVEFMTKNRYELYNGSNIKYMVGLDLSCNQLTGGIPSEIGDLQIRGLNLSYNFLSGSIPGSFSNLKWIESLDLSHNRLSGQVPPRLTELNFLSNFNVSFNNLSGLIPDKGQFATFDESSYRGNLHLCGPTINKSCNSTEEVPATTSIQGEVEDECAIDTVSLYWSFGASYVTVILGLFAILWINSNWRRQWFYFIDACIDLCYYWLYKYVFDR</sequence>
<comment type="caution">
    <text evidence="1">The sequence shown here is derived from an EMBL/GenBank/DDBJ whole genome shotgun (WGS) entry which is preliminary data.</text>
</comment>
<protein>
    <submittedName>
        <fullName evidence="1">Receptor-like protein 14</fullName>
    </submittedName>
</protein>
<name>A0ACB8HV38_CITSI</name>
<evidence type="ECO:0000313" key="2">
    <source>
        <dbReference type="Proteomes" id="UP000829398"/>
    </source>
</evidence>
<dbReference type="EMBL" id="CM039178">
    <property type="protein sequence ID" value="KAH9678448.1"/>
    <property type="molecule type" value="Genomic_DNA"/>
</dbReference>
<organism evidence="1 2">
    <name type="scientific">Citrus sinensis</name>
    <name type="common">Sweet orange</name>
    <name type="synonym">Citrus aurantium var. sinensis</name>
    <dbReference type="NCBI Taxonomy" id="2711"/>
    <lineage>
        <taxon>Eukaryota</taxon>
        <taxon>Viridiplantae</taxon>
        <taxon>Streptophyta</taxon>
        <taxon>Embryophyta</taxon>
        <taxon>Tracheophyta</taxon>
        <taxon>Spermatophyta</taxon>
        <taxon>Magnoliopsida</taxon>
        <taxon>eudicotyledons</taxon>
        <taxon>Gunneridae</taxon>
        <taxon>Pentapetalae</taxon>
        <taxon>rosids</taxon>
        <taxon>malvids</taxon>
        <taxon>Sapindales</taxon>
        <taxon>Rutaceae</taxon>
        <taxon>Aurantioideae</taxon>
        <taxon>Citrus</taxon>
    </lineage>
</organism>
<proteinExistence type="predicted"/>
<evidence type="ECO:0000313" key="1">
    <source>
        <dbReference type="EMBL" id="KAH9678448.1"/>
    </source>
</evidence>
<dbReference type="Proteomes" id="UP000829398">
    <property type="component" value="Chromosome 9"/>
</dbReference>
<gene>
    <name evidence="1" type="ORF">KPL71_025714</name>
</gene>
<accession>A0ACB8HV38</accession>
<keyword evidence="2" id="KW-1185">Reference proteome</keyword>
<reference evidence="2" key="1">
    <citation type="journal article" date="2023" name="Hortic. Res.">
        <title>A chromosome-level phased genome enabling allele-level studies in sweet orange: a case study on citrus Huanglongbing tolerance.</title>
        <authorList>
            <person name="Wu B."/>
            <person name="Yu Q."/>
            <person name="Deng Z."/>
            <person name="Duan Y."/>
            <person name="Luo F."/>
            <person name="Gmitter F. Jr."/>
        </authorList>
    </citation>
    <scope>NUCLEOTIDE SEQUENCE [LARGE SCALE GENOMIC DNA]</scope>
    <source>
        <strain evidence="2">cv. Valencia</strain>
    </source>
</reference>